<evidence type="ECO:0000256" key="1">
    <source>
        <dbReference type="SAM" id="MobiDB-lite"/>
    </source>
</evidence>
<keyword evidence="3" id="KW-0255">Endonuclease</keyword>
<dbReference type="Pfam" id="PF00932">
    <property type="entry name" value="LTD"/>
    <property type="match status" value="1"/>
</dbReference>
<evidence type="ECO:0000313" key="4">
    <source>
        <dbReference type="Proteomes" id="UP000034932"/>
    </source>
</evidence>
<dbReference type="GO" id="GO:0004527">
    <property type="term" value="F:exonuclease activity"/>
    <property type="evidence" value="ECO:0007669"/>
    <property type="project" value="UniProtKB-KW"/>
</dbReference>
<organism evidence="3 4">
    <name type="scientific">Candidatus Woesebacteria bacterium GW2011_GWB1_39_10b</name>
    <dbReference type="NCBI Taxonomy" id="1618573"/>
    <lineage>
        <taxon>Bacteria</taxon>
        <taxon>Candidatus Woeseibacteriota</taxon>
    </lineage>
</organism>
<dbReference type="SUPFAM" id="SSF74853">
    <property type="entry name" value="Lamin A/C globular tail domain"/>
    <property type="match status" value="1"/>
</dbReference>
<feature type="compositionally biased region" description="Polar residues" evidence="1">
    <location>
        <begin position="151"/>
        <end position="164"/>
    </location>
</feature>
<accession>A0A0G0LTA7</accession>
<dbReference type="Proteomes" id="UP000034932">
    <property type="component" value="Unassembled WGS sequence"/>
</dbReference>
<protein>
    <submittedName>
        <fullName evidence="3">Endonuclease/exonuclease/phosphatase</fullName>
    </submittedName>
</protein>
<dbReference type="InterPro" id="IPR036415">
    <property type="entry name" value="Lamin_tail_dom_sf"/>
</dbReference>
<dbReference type="InterPro" id="IPR001322">
    <property type="entry name" value="Lamin_tail_dom"/>
</dbReference>
<feature type="compositionally biased region" description="Low complexity" evidence="1">
    <location>
        <begin position="202"/>
        <end position="268"/>
    </location>
</feature>
<dbReference type="PROSITE" id="PS51841">
    <property type="entry name" value="LTD"/>
    <property type="match status" value="1"/>
</dbReference>
<keyword evidence="3" id="KW-0378">Hydrolase</keyword>
<comment type="caution">
    <text evidence="3">The sequence shown here is derived from an EMBL/GenBank/DDBJ whole genome shotgun (WGS) entry which is preliminary data.</text>
</comment>
<gene>
    <name evidence="3" type="ORF">UT19_C0003G0077</name>
</gene>
<sequence>MPRKYLILPILLSFFLLIALSYKHVTTVRSAATHVVISEVQIAGTNTNDDFIELYNPTDSNFDLNGHRLVKRSSSGTSDTSIKAWDSETIIPPHGFYLWANSGWTPPVTPDTVTAATLAADNGIALRQGAEDSGTIIDGVALGSATNAFVETSPFPTNPTANQSIERKPGESNSTGGNGEDTDNNANDFAIRATSEPQNTGSTAETPSEPSASPTEEVTPTEEISPTETLTPTEEVTLTPTEEPTPTPTEEATPTPTEEVTPTEEPTPTLEPTPTPTPEPTPESFVIGVFRFPGKTSVCTLQFLPLKIGFLRIRIPRIFCS</sequence>
<reference evidence="3 4" key="1">
    <citation type="journal article" date="2015" name="Nature">
        <title>rRNA introns, odd ribosomes, and small enigmatic genomes across a large radiation of phyla.</title>
        <authorList>
            <person name="Brown C.T."/>
            <person name="Hug L.A."/>
            <person name="Thomas B.C."/>
            <person name="Sharon I."/>
            <person name="Castelle C.J."/>
            <person name="Singh A."/>
            <person name="Wilkins M.J."/>
            <person name="Williams K.H."/>
            <person name="Banfield J.F."/>
        </authorList>
    </citation>
    <scope>NUCLEOTIDE SEQUENCE [LARGE SCALE GENOMIC DNA]</scope>
</reference>
<evidence type="ECO:0000259" key="2">
    <source>
        <dbReference type="PROSITE" id="PS51841"/>
    </source>
</evidence>
<dbReference type="PATRIC" id="fig|1618573.3.peg.271"/>
<name>A0A0G0LTA7_9BACT</name>
<dbReference type="EMBL" id="LBVW01000003">
    <property type="protein sequence ID" value="KKQ94272.1"/>
    <property type="molecule type" value="Genomic_DNA"/>
</dbReference>
<dbReference type="Gene3D" id="2.60.40.1260">
    <property type="entry name" value="Lamin Tail domain"/>
    <property type="match status" value="1"/>
</dbReference>
<proteinExistence type="predicted"/>
<evidence type="ECO:0000313" key="3">
    <source>
        <dbReference type="EMBL" id="KKQ94272.1"/>
    </source>
</evidence>
<dbReference type="GO" id="GO:0004519">
    <property type="term" value="F:endonuclease activity"/>
    <property type="evidence" value="ECO:0007669"/>
    <property type="project" value="UniProtKB-KW"/>
</dbReference>
<feature type="region of interest" description="Disordered" evidence="1">
    <location>
        <begin position="151"/>
        <end position="284"/>
    </location>
</feature>
<keyword evidence="3" id="KW-0269">Exonuclease</keyword>
<feature type="compositionally biased region" description="Pro residues" evidence="1">
    <location>
        <begin position="269"/>
        <end position="281"/>
    </location>
</feature>
<feature type="domain" description="LTD" evidence="2">
    <location>
        <begin position="23"/>
        <end position="144"/>
    </location>
</feature>
<dbReference type="AlphaFoldDB" id="A0A0G0LTA7"/>
<keyword evidence="3" id="KW-0540">Nuclease</keyword>
<dbReference type="STRING" id="1618573.UT19_C0003G0077"/>